<comment type="caution">
    <text evidence="2">The sequence shown here is derived from an EMBL/GenBank/DDBJ whole genome shotgun (WGS) entry which is preliminary data.</text>
</comment>
<sequence>MTADRLPVLYALVTGSPAARDVGRLVDLALSYGWEVCVIASPDGRRFIDCEGLAAKTGHAVRSSYKEPDAPDVLPPADALIVAPITCNSLAKWAAGISDTLPLGLLVEAVGKKQPVVAMPFSNRAQISFPAVQTAITNLAAWGVTVLVGDDVYKQHEPGTGEQYIHLFPWHLAWQAVLDHPWLPQNLAPAEDVGPRAD</sequence>
<organism evidence="2 3">
    <name type="scientific">Kribbella kalugense</name>
    <dbReference type="NCBI Taxonomy" id="2512221"/>
    <lineage>
        <taxon>Bacteria</taxon>
        <taxon>Bacillati</taxon>
        <taxon>Actinomycetota</taxon>
        <taxon>Actinomycetes</taxon>
        <taxon>Propionibacteriales</taxon>
        <taxon>Kribbellaceae</taxon>
        <taxon>Kribbella</taxon>
    </lineage>
</organism>
<gene>
    <name evidence="2" type="ORF">EV650_1516</name>
</gene>
<dbReference type="PANTHER" id="PTHR14359">
    <property type="entry name" value="HOMO-OLIGOMERIC FLAVIN CONTAINING CYS DECARBOXYLASE FAMILY"/>
    <property type="match status" value="1"/>
</dbReference>
<dbReference type="Proteomes" id="UP000295447">
    <property type="component" value="Unassembled WGS sequence"/>
</dbReference>
<dbReference type="InterPro" id="IPR036551">
    <property type="entry name" value="Flavin_trans-like"/>
</dbReference>
<dbReference type="PANTHER" id="PTHR14359:SF6">
    <property type="entry name" value="PHOSPHOPANTOTHENOYLCYSTEINE DECARBOXYLASE"/>
    <property type="match status" value="1"/>
</dbReference>
<dbReference type="GO" id="GO:0071513">
    <property type="term" value="C:phosphopantothenoylcysteine decarboxylase complex"/>
    <property type="evidence" value="ECO:0007669"/>
    <property type="project" value="TreeGrafter"/>
</dbReference>
<dbReference type="Pfam" id="PF02441">
    <property type="entry name" value="Flavoprotein"/>
    <property type="match status" value="1"/>
</dbReference>
<accession>A0A4R8A097</accession>
<dbReference type="AlphaFoldDB" id="A0A4R8A097"/>
<evidence type="ECO:0000259" key="1">
    <source>
        <dbReference type="Pfam" id="PF02441"/>
    </source>
</evidence>
<dbReference type="GO" id="GO:0015937">
    <property type="term" value="P:coenzyme A biosynthetic process"/>
    <property type="evidence" value="ECO:0007669"/>
    <property type="project" value="TreeGrafter"/>
</dbReference>
<dbReference type="SUPFAM" id="SSF52507">
    <property type="entry name" value="Homo-oligomeric flavin-containing Cys decarboxylases, HFCD"/>
    <property type="match status" value="1"/>
</dbReference>
<reference evidence="2 3" key="1">
    <citation type="submission" date="2019-03" db="EMBL/GenBank/DDBJ databases">
        <title>Genomic Encyclopedia of Type Strains, Phase III (KMG-III): the genomes of soil and plant-associated and newly described type strains.</title>
        <authorList>
            <person name="Whitman W."/>
        </authorList>
    </citation>
    <scope>NUCLEOTIDE SEQUENCE [LARGE SCALE GENOMIC DNA]</scope>
    <source>
        <strain evidence="2 3">VKM Ac-2570</strain>
    </source>
</reference>
<name>A0A4R8A097_9ACTN</name>
<dbReference type="InterPro" id="IPR003382">
    <property type="entry name" value="Flavoprotein"/>
</dbReference>
<dbReference type="RefSeq" id="WP_134116702.1">
    <property type="nucleotide sequence ID" value="NZ_SODF01000001.1"/>
</dbReference>
<dbReference type="GO" id="GO:0004633">
    <property type="term" value="F:phosphopantothenoylcysteine decarboxylase activity"/>
    <property type="evidence" value="ECO:0007669"/>
    <property type="project" value="TreeGrafter"/>
</dbReference>
<keyword evidence="3" id="KW-1185">Reference proteome</keyword>
<dbReference type="OrthoDB" id="161343at2"/>
<dbReference type="EMBL" id="SODF01000001">
    <property type="protein sequence ID" value="TDW22678.1"/>
    <property type="molecule type" value="Genomic_DNA"/>
</dbReference>
<evidence type="ECO:0000313" key="2">
    <source>
        <dbReference type="EMBL" id="TDW22678.1"/>
    </source>
</evidence>
<evidence type="ECO:0000313" key="3">
    <source>
        <dbReference type="Proteomes" id="UP000295447"/>
    </source>
</evidence>
<dbReference type="Gene3D" id="3.40.50.1950">
    <property type="entry name" value="Flavin prenyltransferase-like"/>
    <property type="match status" value="1"/>
</dbReference>
<proteinExistence type="predicted"/>
<feature type="domain" description="Flavoprotein" evidence="1">
    <location>
        <begin position="12"/>
        <end position="128"/>
    </location>
</feature>
<protein>
    <submittedName>
        <fullName evidence="2">Flavoprotein</fullName>
    </submittedName>
</protein>
<dbReference type="GO" id="GO:0010181">
    <property type="term" value="F:FMN binding"/>
    <property type="evidence" value="ECO:0007669"/>
    <property type="project" value="TreeGrafter"/>
</dbReference>